<gene>
    <name evidence="1" type="ORF">UFOPK2624_01895</name>
    <name evidence="2" type="ORF">UFOPK3785_01871</name>
</gene>
<evidence type="ECO:0000313" key="2">
    <source>
        <dbReference type="EMBL" id="CAB4965258.1"/>
    </source>
</evidence>
<reference evidence="2" key="1">
    <citation type="submission" date="2020-05" db="EMBL/GenBank/DDBJ databases">
        <authorList>
            <person name="Chiriac C."/>
            <person name="Salcher M."/>
            <person name="Ghai R."/>
            <person name="Kavagutti S V."/>
        </authorList>
    </citation>
    <scope>NUCLEOTIDE SEQUENCE</scope>
</reference>
<name>A0A6J7L9I2_9ZZZZ</name>
<proteinExistence type="predicted"/>
<dbReference type="EMBL" id="CAFBNJ010000145">
    <property type="protein sequence ID" value="CAB4965258.1"/>
    <property type="molecule type" value="Genomic_DNA"/>
</dbReference>
<dbReference type="AntiFam" id="ANF00151">
    <property type="entry name" value="Shadow ORF (opposite dapD)"/>
</dbReference>
<accession>A0A6J7L9I2</accession>
<organism evidence="2">
    <name type="scientific">freshwater metagenome</name>
    <dbReference type="NCBI Taxonomy" id="449393"/>
    <lineage>
        <taxon>unclassified sequences</taxon>
        <taxon>metagenomes</taxon>
        <taxon>ecological metagenomes</taxon>
    </lineage>
</organism>
<sequence length="206" mass="23052">MHIGADLCATSDRGPGVDHRVGPYTRPDVHITRHHDHTAIEKRSVTSRCTGNNAHTRCGKVTLQRNLVGVFKRCQFNRGHLRKAEVQKNGVLQPLMNDGLSVGPQFSNPGLARIEQRNCLPDSSYRVAIGRAQSVSVVPEFVNCRSKISHSGRGYRPTRCDLTCVLSPALLAESMRPNPQPHWLKELRDVDQPVQDARLIAQRQRE</sequence>
<dbReference type="EMBL" id="CAEZXY010000136">
    <property type="protein sequence ID" value="CAB4723722.1"/>
    <property type="molecule type" value="Genomic_DNA"/>
</dbReference>
<protein>
    <submittedName>
        <fullName evidence="2">Unannotated protein</fullName>
    </submittedName>
</protein>
<evidence type="ECO:0000313" key="1">
    <source>
        <dbReference type="EMBL" id="CAB4723722.1"/>
    </source>
</evidence>
<dbReference type="AlphaFoldDB" id="A0A6J7L9I2"/>